<dbReference type="PROSITE" id="PS50158">
    <property type="entry name" value="ZF_CCHC"/>
    <property type="match status" value="1"/>
</dbReference>
<evidence type="ECO:0000256" key="1">
    <source>
        <dbReference type="PROSITE-ProRule" id="PRU00047"/>
    </source>
</evidence>
<keyword evidence="1" id="KW-0862">Zinc</keyword>
<protein>
    <submittedName>
        <fullName evidence="3">BQ2448_7133 protein</fullName>
    </submittedName>
</protein>
<dbReference type="GO" id="GO:0003676">
    <property type="term" value="F:nucleic acid binding"/>
    <property type="evidence" value="ECO:0007669"/>
    <property type="project" value="InterPro"/>
</dbReference>
<gene>
    <name evidence="3" type="ORF">BQ2448_7133</name>
</gene>
<evidence type="ECO:0000313" key="4">
    <source>
        <dbReference type="Proteomes" id="UP000198372"/>
    </source>
</evidence>
<name>A0A238FPS4_9BASI</name>
<evidence type="ECO:0000313" key="3">
    <source>
        <dbReference type="EMBL" id="SCV73208.1"/>
    </source>
</evidence>
<dbReference type="EMBL" id="FMSP01000017">
    <property type="protein sequence ID" value="SCV73208.1"/>
    <property type="molecule type" value="Genomic_DNA"/>
</dbReference>
<proteinExistence type="predicted"/>
<dbReference type="AlphaFoldDB" id="A0A238FPS4"/>
<organism evidence="3 4">
    <name type="scientific">Microbotryum intermedium</name>
    <dbReference type="NCBI Taxonomy" id="269621"/>
    <lineage>
        <taxon>Eukaryota</taxon>
        <taxon>Fungi</taxon>
        <taxon>Dikarya</taxon>
        <taxon>Basidiomycota</taxon>
        <taxon>Pucciniomycotina</taxon>
        <taxon>Microbotryomycetes</taxon>
        <taxon>Microbotryales</taxon>
        <taxon>Microbotryaceae</taxon>
        <taxon>Microbotryum</taxon>
    </lineage>
</organism>
<dbReference type="InterPro" id="IPR001878">
    <property type="entry name" value="Znf_CCHC"/>
</dbReference>
<accession>A0A238FPS4</accession>
<dbReference type="Proteomes" id="UP000198372">
    <property type="component" value="Unassembled WGS sequence"/>
</dbReference>
<reference evidence="4" key="1">
    <citation type="submission" date="2016-09" db="EMBL/GenBank/DDBJ databases">
        <authorList>
            <person name="Jeantristanb JTB J.-T."/>
            <person name="Ricardo R."/>
        </authorList>
    </citation>
    <scope>NUCLEOTIDE SEQUENCE [LARGE SCALE GENOMIC DNA]</scope>
</reference>
<sequence length="435" mass="47059">MRSCNPSSIPLLNLRPIHGVGNFGANNDLTSTAANVHLVVLSVFSGDPKKGQATSPWQWANVQLQKVVNAGHIFMLNDLFRLARLHWPDPGFTACINSEILALQQGTMHAAEFLSLFEAKVLEYEDGASNIMPKRDQATHFLFASVTRGACMLGFRRENADAQTRQCEHWIACAGEWQIEHPINRCSEWIRISSVKHTCPWCYNCSLGGHFADDCVNTRVSPNQVAVSSIAQFFDIGPSGREADNVLKLESDNQQVHPLAAPSQLETLGCSRGDLSPSVVSDAGPLHTPFGGPRALLAATVGVKSKEGIKHFVDVGAVSLLKEQKLADGIPSASCTEPRIMQVKNVLLWTTPSGCTLQCLLDSGAEIDVIDSHVVRAESSFVLSSLVAPLHLCLGTGNATNLSSSRAIMLSTPSSDMNDLKTILQQLLQARLSDT</sequence>
<evidence type="ECO:0000259" key="2">
    <source>
        <dbReference type="PROSITE" id="PS50158"/>
    </source>
</evidence>
<keyword evidence="4" id="KW-1185">Reference proteome</keyword>
<dbReference type="OrthoDB" id="2540028at2759"/>
<keyword evidence="1" id="KW-0863">Zinc-finger</keyword>
<keyword evidence="1" id="KW-0479">Metal-binding</keyword>
<dbReference type="GO" id="GO:0008270">
    <property type="term" value="F:zinc ion binding"/>
    <property type="evidence" value="ECO:0007669"/>
    <property type="project" value="UniProtKB-KW"/>
</dbReference>
<feature type="domain" description="CCHC-type" evidence="2">
    <location>
        <begin position="202"/>
        <end position="215"/>
    </location>
</feature>